<comment type="subcellular location">
    <subcellularLocation>
        <location evidence="1">Membrane</location>
        <topology evidence="1">Multi-pass membrane protein</topology>
    </subcellularLocation>
</comment>
<feature type="transmembrane region" description="Helical" evidence="8">
    <location>
        <begin position="95"/>
        <end position="121"/>
    </location>
</feature>
<feature type="transmembrane region" description="Helical" evidence="8">
    <location>
        <begin position="270"/>
        <end position="292"/>
    </location>
</feature>
<keyword evidence="7" id="KW-0807">Transducer</keyword>
<sequence>MNNSYSSPVQDVSVYYKVLFSILFSIVFIVGIGGNYCICWILIKDINRNATNIFLFNLSLADILMCLICSPVTLVSDGLLFYWPFGSLLCKVVPFIQGISVFLSGLTHVVISSDRFVVVFFPMKTRLSNECSWGLIGLTWIISIILSLPLVIVNEISTINQNRDLCEENWKNKDHGLIYTFVVLICQYFLPVAFITSTYIAIAVKLWIRKPPGVSFPGRNEQVNNSKKRMVKMVIIVASFYSLSQLPRHVLFLIGYSNELFFSSKHVKELLLFSHFLSISATTYNIFIYLWLNRNFKESFVKSFLK</sequence>
<dbReference type="InterPro" id="IPR000276">
    <property type="entry name" value="GPCR_Rhodpsn"/>
</dbReference>
<evidence type="ECO:0000313" key="10">
    <source>
        <dbReference type="EMBL" id="ANO39121.1"/>
    </source>
</evidence>
<protein>
    <submittedName>
        <fullName evidence="10">GCR337</fullName>
    </submittedName>
</protein>
<evidence type="ECO:0000256" key="1">
    <source>
        <dbReference type="ARBA" id="ARBA00004141"/>
    </source>
</evidence>
<evidence type="ECO:0000256" key="6">
    <source>
        <dbReference type="ARBA" id="ARBA00023170"/>
    </source>
</evidence>
<feature type="transmembrane region" description="Helical" evidence="8">
    <location>
        <begin position="133"/>
        <end position="153"/>
    </location>
</feature>
<evidence type="ECO:0000256" key="8">
    <source>
        <dbReference type="SAM" id="Phobius"/>
    </source>
</evidence>
<organism evidence="10">
    <name type="scientific">Schmidtea mediterranea</name>
    <name type="common">Freshwater planarian flatworm</name>
    <dbReference type="NCBI Taxonomy" id="79327"/>
    <lineage>
        <taxon>Eukaryota</taxon>
        <taxon>Metazoa</taxon>
        <taxon>Spiralia</taxon>
        <taxon>Lophotrochozoa</taxon>
        <taxon>Platyhelminthes</taxon>
        <taxon>Rhabditophora</taxon>
        <taxon>Seriata</taxon>
        <taxon>Tricladida</taxon>
        <taxon>Continenticola</taxon>
        <taxon>Geoplanoidea</taxon>
        <taxon>Dugesiidae</taxon>
        <taxon>Schmidtea</taxon>
    </lineage>
</organism>
<keyword evidence="5 8" id="KW-0472">Membrane</keyword>
<evidence type="ECO:0000256" key="3">
    <source>
        <dbReference type="ARBA" id="ARBA00022989"/>
    </source>
</evidence>
<keyword evidence="4" id="KW-0297">G-protein coupled receptor</keyword>
<dbReference type="PANTHER" id="PTHR24235">
    <property type="entry name" value="NEUROPEPTIDE Y RECEPTOR"/>
    <property type="match status" value="1"/>
</dbReference>
<dbReference type="InterPro" id="IPR017452">
    <property type="entry name" value="GPCR_Rhodpsn_7TM"/>
</dbReference>
<feature type="transmembrane region" description="Helical" evidence="8">
    <location>
        <begin position="20"/>
        <end position="43"/>
    </location>
</feature>
<proteinExistence type="evidence at transcript level"/>
<dbReference type="PRINTS" id="PR00237">
    <property type="entry name" value="GPCRRHODOPSN"/>
</dbReference>
<dbReference type="OrthoDB" id="10053194at2759"/>
<keyword evidence="3 8" id="KW-1133">Transmembrane helix</keyword>
<dbReference type="Pfam" id="PF00001">
    <property type="entry name" value="7tm_1"/>
    <property type="match status" value="1"/>
</dbReference>
<dbReference type="SUPFAM" id="SSF81321">
    <property type="entry name" value="Family A G protein-coupled receptor-like"/>
    <property type="match status" value="1"/>
</dbReference>
<keyword evidence="2 8" id="KW-0812">Transmembrane</keyword>
<dbReference type="GO" id="GO:0004930">
    <property type="term" value="F:G protein-coupled receptor activity"/>
    <property type="evidence" value="ECO:0007669"/>
    <property type="project" value="UniProtKB-KW"/>
</dbReference>
<evidence type="ECO:0000256" key="4">
    <source>
        <dbReference type="ARBA" id="ARBA00023040"/>
    </source>
</evidence>
<evidence type="ECO:0000256" key="7">
    <source>
        <dbReference type="ARBA" id="ARBA00023224"/>
    </source>
</evidence>
<dbReference type="PROSITE" id="PS50262">
    <property type="entry name" value="G_PROTEIN_RECEP_F1_2"/>
    <property type="match status" value="1"/>
</dbReference>
<reference evidence="10" key="1">
    <citation type="journal article" date="2016" name="PLoS Biol.">
        <title>GPCRs Direct Germline Development and Somatic Gonad Function in Planarians.</title>
        <authorList>
            <person name="Saberi A."/>
            <person name="Jamal A."/>
            <person name="Beets I."/>
            <person name="Schoofs L."/>
            <person name="Newmark P.A."/>
        </authorList>
    </citation>
    <scope>NUCLEOTIDE SEQUENCE</scope>
</reference>
<evidence type="ECO:0000256" key="2">
    <source>
        <dbReference type="ARBA" id="ARBA00022692"/>
    </source>
</evidence>
<dbReference type="GO" id="GO:0016020">
    <property type="term" value="C:membrane"/>
    <property type="evidence" value="ECO:0007669"/>
    <property type="project" value="UniProtKB-SubCell"/>
</dbReference>
<dbReference type="AlphaFoldDB" id="A0A193KUS4"/>
<feature type="transmembrane region" description="Helical" evidence="8">
    <location>
        <begin position="177"/>
        <end position="208"/>
    </location>
</feature>
<dbReference type="EMBL" id="KX018960">
    <property type="protein sequence ID" value="ANO39121.1"/>
    <property type="molecule type" value="mRNA"/>
</dbReference>
<feature type="transmembrane region" description="Helical" evidence="8">
    <location>
        <begin position="229"/>
        <end position="250"/>
    </location>
</feature>
<gene>
    <name evidence="10" type="primary">gcr337</name>
</gene>
<feature type="domain" description="G-protein coupled receptors family 1 profile" evidence="9">
    <location>
        <begin position="34"/>
        <end position="289"/>
    </location>
</feature>
<accession>A0A193KUS4</accession>
<dbReference type="Gene3D" id="1.20.1070.10">
    <property type="entry name" value="Rhodopsin 7-helix transmembrane proteins"/>
    <property type="match status" value="1"/>
</dbReference>
<name>A0A193KUS4_SCHMD</name>
<evidence type="ECO:0000259" key="9">
    <source>
        <dbReference type="PROSITE" id="PS50262"/>
    </source>
</evidence>
<feature type="transmembrane region" description="Helical" evidence="8">
    <location>
        <begin position="55"/>
        <end position="75"/>
    </location>
</feature>
<keyword evidence="6" id="KW-0675">Receptor</keyword>
<dbReference type="SMART" id="SM01381">
    <property type="entry name" value="7TM_GPCR_Srsx"/>
    <property type="match status" value="1"/>
</dbReference>
<dbReference type="PANTHER" id="PTHR24235:SF29">
    <property type="entry name" value="GH23382P"/>
    <property type="match status" value="1"/>
</dbReference>
<evidence type="ECO:0000256" key="5">
    <source>
        <dbReference type="ARBA" id="ARBA00023136"/>
    </source>
</evidence>